<comment type="caution">
    <text evidence="2">The sequence shown here is derived from an EMBL/GenBank/DDBJ whole genome shotgun (WGS) entry which is preliminary data.</text>
</comment>
<feature type="non-terminal residue" evidence="2">
    <location>
        <position position="71"/>
    </location>
</feature>
<evidence type="ECO:0000313" key="2">
    <source>
        <dbReference type="EMBL" id="MCI86927.1"/>
    </source>
</evidence>
<name>A0A392VGB0_9FABA</name>
<feature type="non-terminal residue" evidence="2">
    <location>
        <position position="1"/>
    </location>
</feature>
<protein>
    <submittedName>
        <fullName evidence="2">Uncharacterized protein</fullName>
    </submittedName>
</protein>
<dbReference type="EMBL" id="LXQA011153226">
    <property type="protein sequence ID" value="MCI86927.1"/>
    <property type="molecule type" value="Genomic_DNA"/>
</dbReference>
<proteinExistence type="predicted"/>
<organism evidence="2 3">
    <name type="scientific">Trifolium medium</name>
    <dbReference type="NCBI Taxonomy" id="97028"/>
    <lineage>
        <taxon>Eukaryota</taxon>
        <taxon>Viridiplantae</taxon>
        <taxon>Streptophyta</taxon>
        <taxon>Embryophyta</taxon>
        <taxon>Tracheophyta</taxon>
        <taxon>Spermatophyta</taxon>
        <taxon>Magnoliopsida</taxon>
        <taxon>eudicotyledons</taxon>
        <taxon>Gunneridae</taxon>
        <taxon>Pentapetalae</taxon>
        <taxon>rosids</taxon>
        <taxon>fabids</taxon>
        <taxon>Fabales</taxon>
        <taxon>Fabaceae</taxon>
        <taxon>Papilionoideae</taxon>
        <taxon>50 kb inversion clade</taxon>
        <taxon>NPAAA clade</taxon>
        <taxon>Hologalegina</taxon>
        <taxon>IRL clade</taxon>
        <taxon>Trifolieae</taxon>
        <taxon>Trifolium</taxon>
    </lineage>
</organism>
<dbReference type="AlphaFoldDB" id="A0A392VGB0"/>
<evidence type="ECO:0000256" key="1">
    <source>
        <dbReference type="SAM" id="MobiDB-lite"/>
    </source>
</evidence>
<sequence>EGRRLKTDKGELKTAAGEGTFSGPVMEGDGAAEGVRVGDVLVWLGRQKVKEGNTGTSEKGTKENENIGQVA</sequence>
<dbReference type="Proteomes" id="UP000265520">
    <property type="component" value="Unassembled WGS sequence"/>
</dbReference>
<keyword evidence="3" id="KW-1185">Reference proteome</keyword>
<reference evidence="2 3" key="1">
    <citation type="journal article" date="2018" name="Front. Plant Sci.">
        <title>Red Clover (Trifolium pratense) and Zigzag Clover (T. medium) - A Picture of Genomic Similarities and Differences.</title>
        <authorList>
            <person name="Dluhosova J."/>
            <person name="Istvanek J."/>
            <person name="Nedelnik J."/>
            <person name="Repkova J."/>
        </authorList>
    </citation>
    <scope>NUCLEOTIDE SEQUENCE [LARGE SCALE GENOMIC DNA]</scope>
    <source>
        <strain evidence="3">cv. 10/8</strain>
        <tissue evidence="2">Leaf</tissue>
    </source>
</reference>
<feature type="region of interest" description="Disordered" evidence="1">
    <location>
        <begin position="1"/>
        <end position="29"/>
    </location>
</feature>
<feature type="region of interest" description="Disordered" evidence="1">
    <location>
        <begin position="49"/>
        <end position="71"/>
    </location>
</feature>
<evidence type="ECO:0000313" key="3">
    <source>
        <dbReference type="Proteomes" id="UP000265520"/>
    </source>
</evidence>
<feature type="compositionally biased region" description="Basic and acidic residues" evidence="1">
    <location>
        <begin position="1"/>
        <end position="12"/>
    </location>
</feature>
<accession>A0A392VGB0</accession>